<dbReference type="InterPro" id="IPR046341">
    <property type="entry name" value="SET_dom_sf"/>
</dbReference>
<dbReference type="Gene3D" id="2.170.270.10">
    <property type="entry name" value="SET domain"/>
    <property type="match status" value="1"/>
</dbReference>
<keyword evidence="4 7" id="KW-0863">Zinc-finger</keyword>
<dbReference type="AlphaFoldDB" id="A0A7I8VN93"/>
<reference evidence="10 11" key="1">
    <citation type="submission" date="2020-08" db="EMBL/GenBank/DDBJ databases">
        <authorList>
            <person name="Hejnol A."/>
        </authorList>
    </citation>
    <scope>NUCLEOTIDE SEQUENCE [LARGE SCALE GENOMIC DNA]</scope>
</reference>
<gene>
    <name evidence="10" type="ORF">DGYR_LOCUS5751</name>
</gene>
<feature type="domain" description="C2H2-type" evidence="8">
    <location>
        <begin position="346"/>
        <end position="373"/>
    </location>
</feature>
<proteinExistence type="predicted"/>
<dbReference type="Gene3D" id="3.30.160.60">
    <property type="entry name" value="Classic Zinc Finger"/>
    <property type="match status" value="4"/>
</dbReference>
<dbReference type="PROSITE" id="PS50280">
    <property type="entry name" value="SET"/>
    <property type="match status" value="1"/>
</dbReference>
<dbReference type="InterPro" id="IPR036236">
    <property type="entry name" value="Znf_C2H2_sf"/>
</dbReference>
<dbReference type="InterPro" id="IPR001214">
    <property type="entry name" value="SET_dom"/>
</dbReference>
<dbReference type="Pfam" id="PF00096">
    <property type="entry name" value="zf-C2H2"/>
    <property type="match status" value="3"/>
</dbReference>
<evidence type="ECO:0000259" key="8">
    <source>
        <dbReference type="PROSITE" id="PS50157"/>
    </source>
</evidence>
<accession>A0A7I8VN93</accession>
<dbReference type="FunFam" id="3.30.160.60:FF:000100">
    <property type="entry name" value="Zinc finger 45-like"/>
    <property type="match status" value="1"/>
</dbReference>
<dbReference type="PANTHER" id="PTHR24394">
    <property type="entry name" value="ZINC FINGER PROTEIN"/>
    <property type="match status" value="1"/>
</dbReference>
<evidence type="ECO:0000256" key="6">
    <source>
        <dbReference type="ARBA" id="ARBA00023242"/>
    </source>
</evidence>
<dbReference type="FunFam" id="3.30.160.60:FF:000478">
    <property type="entry name" value="Zinc finger protein 133"/>
    <property type="match status" value="1"/>
</dbReference>
<keyword evidence="11" id="KW-1185">Reference proteome</keyword>
<feature type="domain" description="C2H2-type" evidence="8">
    <location>
        <begin position="391"/>
        <end position="418"/>
    </location>
</feature>
<dbReference type="GO" id="GO:0008270">
    <property type="term" value="F:zinc ion binding"/>
    <property type="evidence" value="ECO:0007669"/>
    <property type="project" value="UniProtKB-KW"/>
</dbReference>
<keyword evidence="2" id="KW-0479">Metal-binding</keyword>
<keyword evidence="3" id="KW-0677">Repeat</keyword>
<dbReference type="GO" id="GO:0000981">
    <property type="term" value="F:DNA-binding transcription factor activity, RNA polymerase II-specific"/>
    <property type="evidence" value="ECO:0007669"/>
    <property type="project" value="TreeGrafter"/>
</dbReference>
<comment type="subcellular location">
    <subcellularLocation>
        <location evidence="1">Nucleus</location>
    </subcellularLocation>
</comment>
<dbReference type="SUPFAM" id="SSF57667">
    <property type="entry name" value="beta-beta-alpha zinc fingers"/>
    <property type="match status" value="4"/>
</dbReference>
<dbReference type="PANTHER" id="PTHR24394:SF29">
    <property type="entry name" value="MYONEURIN"/>
    <property type="match status" value="1"/>
</dbReference>
<dbReference type="Pfam" id="PF21549">
    <property type="entry name" value="PRDM2_PR"/>
    <property type="match status" value="1"/>
</dbReference>
<dbReference type="InterPro" id="IPR013087">
    <property type="entry name" value="Znf_C2H2_type"/>
</dbReference>
<feature type="domain" description="SET" evidence="9">
    <location>
        <begin position="189"/>
        <end position="299"/>
    </location>
</feature>
<evidence type="ECO:0000256" key="5">
    <source>
        <dbReference type="ARBA" id="ARBA00022833"/>
    </source>
</evidence>
<name>A0A7I8VN93_9ANNE</name>
<dbReference type="PROSITE" id="PS00028">
    <property type="entry name" value="ZINC_FINGER_C2H2_1"/>
    <property type="match status" value="6"/>
</dbReference>
<comment type="caution">
    <text evidence="10">The sequence shown here is derived from an EMBL/GenBank/DDBJ whole genome shotgun (WGS) entry which is preliminary data.</text>
</comment>
<dbReference type="SUPFAM" id="SSF82199">
    <property type="entry name" value="SET domain"/>
    <property type="match status" value="1"/>
</dbReference>
<dbReference type="PROSITE" id="PS50157">
    <property type="entry name" value="ZINC_FINGER_C2H2_2"/>
    <property type="match status" value="4"/>
</dbReference>
<evidence type="ECO:0000256" key="7">
    <source>
        <dbReference type="PROSITE-ProRule" id="PRU00042"/>
    </source>
</evidence>
<dbReference type="GO" id="GO:0005634">
    <property type="term" value="C:nucleus"/>
    <property type="evidence" value="ECO:0007669"/>
    <property type="project" value="UniProtKB-SubCell"/>
</dbReference>
<evidence type="ECO:0000256" key="3">
    <source>
        <dbReference type="ARBA" id="ARBA00022737"/>
    </source>
</evidence>
<evidence type="ECO:0000313" key="10">
    <source>
        <dbReference type="EMBL" id="CAD5117197.1"/>
    </source>
</evidence>
<feature type="domain" description="C2H2-type" evidence="8">
    <location>
        <begin position="419"/>
        <end position="446"/>
    </location>
</feature>
<evidence type="ECO:0000259" key="9">
    <source>
        <dbReference type="PROSITE" id="PS50280"/>
    </source>
</evidence>
<dbReference type="EMBL" id="CAJFCJ010000007">
    <property type="protein sequence ID" value="CAD5117197.1"/>
    <property type="molecule type" value="Genomic_DNA"/>
</dbReference>
<feature type="domain" description="C2H2-type" evidence="8">
    <location>
        <begin position="316"/>
        <end position="344"/>
    </location>
</feature>
<protein>
    <submittedName>
        <fullName evidence="10">DgyrCDS5993</fullName>
    </submittedName>
</protein>
<organism evidence="10 11">
    <name type="scientific">Dimorphilus gyrociliatus</name>
    <dbReference type="NCBI Taxonomy" id="2664684"/>
    <lineage>
        <taxon>Eukaryota</taxon>
        <taxon>Metazoa</taxon>
        <taxon>Spiralia</taxon>
        <taxon>Lophotrochozoa</taxon>
        <taxon>Annelida</taxon>
        <taxon>Polychaeta</taxon>
        <taxon>Polychaeta incertae sedis</taxon>
        <taxon>Dinophilidae</taxon>
        <taxon>Dimorphilus</taxon>
    </lineage>
</organism>
<evidence type="ECO:0000256" key="2">
    <source>
        <dbReference type="ARBA" id="ARBA00022723"/>
    </source>
</evidence>
<evidence type="ECO:0000256" key="4">
    <source>
        <dbReference type="ARBA" id="ARBA00022771"/>
    </source>
</evidence>
<dbReference type="Proteomes" id="UP000549394">
    <property type="component" value="Unassembled WGS sequence"/>
</dbReference>
<evidence type="ECO:0000256" key="1">
    <source>
        <dbReference type="ARBA" id="ARBA00004123"/>
    </source>
</evidence>
<dbReference type="SMART" id="SM00355">
    <property type="entry name" value="ZnF_C2H2"/>
    <property type="match status" value="5"/>
</dbReference>
<keyword evidence="6" id="KW-0539">Nucleus</keyword>
<sequence>MSNEIRTIDVSQLSEAVNILSTLPQSHQSENEYQLDADRPESISDQQIIVLDNNFLKLMEESTNTNDSTSEQVEAVESVVTIESTSDLKNLARKPDRKIRPDKPLPVTLLVPAKNNRKNYFHVKKLYIDNCDSRVNITEDEDDTTNNFSGSYCIHCDKYFDETKKCTQHCVMFKHVKDTPIQCKALITLPSVLTYSPQYGIRARIPLNEGTKFGPLDGRREPSSSNIYENSHVWKVFTDSFKYFYLDLNDDQQSNWMRYLKRAIRSSEVNLIAYQEKENIYMVTKRRIKKDEQLLYWYSGRYADLLGIFQTPEDSYRCTLCQKIFADESTLKNHTKYKHSNGSGKLECRICGLKCVSQTRLDMHLNTHNGTKPFHCSECDKTFGDLSEKKHVCKECGKAFRQKTHLKSHSLIHTGERRLQCTFCGKRFSRYSDLKVHENKHTRSKIFKCPVQGCSSEFLRSWTRRDHMAKLHEDEYDCNFCDERVNDGVEHLKSCIGV</sequence>
<dbReference type="OrthoDB" id="654211at2759"/>
<keyword evidence="5" id="KW-0862">Zinc</keyword>
<evidence type="ECO:0000313" key="11">
    <source>
        <dbReference type="Proteomes" id="UP000549394"/>
    </source>
</evidence>